<dbReference type="InterPro" id="IPR026891">
    <property type="entry name" value="Fn3-like"/>
</dbReference>
<dbReference type="Gene3D" id="3.20.20.300">
    <property type="entry name" value="Glycoside hydrolase, family 3, N-terminal domain"/>
    <property type="match status" value="1"/>
</dbReference>
<organism evidence="6 7">
    <name type="scientific">Pseudarthrobacter oxydans</name>
    <name type="common">Arthrobacter oxydans</name>
    <dbReference type="NCBI Taxonomy" id="1671"/>
    <lineage>
        <taxon>Bacteria</taxon>
        <taxon>Bacillati</taxon>
        <taxon>Actinomycetota</taxon>
        <taxon>Actinomycetes</taxon>
        <taxon>Micrococcales</taxon>
        <taxon>Micrococcaceae</taxon>
        <taxon>Pseudarthrobacter</taxon>
    </lineage>
</organism>
<dbReference type="GO" id="GO:0046556">
    <property type="term" value="F:alpha-L-arabinofuranosidase activity"/>
    <property type="evidence" value="ECO:0007669"/>
    <property type="project" value="TreeGrafter"/>
</dbReference>
<dbReference type="InterPro" id="IPR008999">
    <property type="entry name" value="Actin-crosslinking"/>
</dbReference>
<dbReference type="InterPro" id="IPR044993">
    <property type="entry name" value="BXL"/>
</dbReference>
<dbReference type="InterPro" id="IPR013783">
    <property type="entry name" value="Ig-like_fold"/>
</dbReference>
<dbReference type="Gene3D" id="3.40.50.1700">
    <property type="entry name" value="Glycoside hydrolase family 3 C-terminal domain"/>
    <property type="match status" value="1"/>
</dbReference>
<evidence type="ECO:0000259" key="5">
    <source>
        <dbReference type="SMART" id="SM01217"/>
    </source>
</evidence>
<dbReference type="GeneID" id="97424361"/>
<keyword evidence="6" id="KW-0326">Glycosidase</keyword>
<dbReference type="CDD" id="cd23343">
    <property type="entry name" value="beta-trefoil_FSCN_BglX-like"/>
    <property type="match status" value="1"/>
</dbReference>
<dbReference type="GO" id="GO:0045493">
    <property type="term" value="P:xylan catabolic process"/>
    <property type="evidence" value="ECO:0007669"/>
    <property type="project" value="InterPro"/>
</dbReference>
<reference evidence="6" key="1">
    <citation type="submission" date="2023-07" db="EMBL/GenBank/DDBJ databases">
        <title>Sorghum-associated microbial communities from plants grown in Nebraska, USA.</title>
        <authorList>
            <person name="Schachtman D."/>
        </authorList>
    </citation>
    <scope>NUCLEOTIDE SEQUENCE</scope>
    <source>
        <strain evidence="6">BE261</strain>
    </source>
</reference>
<dbReference type="SUPFAM" id="SSF52279">
    <property type="entry name" value="Beta-D-glucan exohydrolase, C-terminal domain"/>
    <property type="match status" value="1"/>
</dbReference>
<keyword evidence="3 6" id="KW-0378">Hydrolase</keyword>
<gene>
    <name evidence="6" type="ORF">J2X12_003961</name>
</gene>
<evidence type="ECO:0000256" key="2">
    <source>
        <dbReference type="ARBA" id="ARBA00022729"/>
    </source>
</evidence>
<evidence type="ECO:0000256" key="4">
    <source>
        <dbReference type="SAM" id="MobiDB-lite"/>
    </source>
</evidence>
<dbReference type="EMBL" id="JAVDWN010000021">
    <property type="protein sequence ID" value="MDR7165907.1"/>
    <property type="molecule type" value="Genomic_DNA"/>
</dbReference>
<dbReference type="PANTHER" id="PTHR42721:SF3">
    <property type="entry name" value="BETA-D-XYLOSIDASE 5-RELATED"/>
    <property type="match status" value="1"/>
</dbReference>
<dbReference type="InterPro" id="IPR002772">
    <property type="entry name" value="Glyco_hydro_3_C"/>
</dbReference>
<name>A0AAW8NE95_PSEOX</name>
<dbReference type="EC" id="3.2.1.21" evidence="6"/>
<dbReference type="InterPro" id="IPR001764">
    <property type="entry name" value="Glyco_hydro_3_N"/>
</dbReference>
<keyword evidence="2" id="KW-0732">Signal</keyword>
<dbReference type="Pfam" id="PF00933">
    <property type="entry name" value="Glyco_hydro_3"/>
    <property type="match status" value="1"/>
</dbReference>
<feature type="region of interest" description="Disordered" evidence="4">
    <location>
        <begin position="1"/>
        <end position="31"/>
    </location>
</feature>
<comment type="similarity">
    <text evidence="1">Belongs to the glycosyl hydrolase 3 family.</text>
</comment>
<dbReference type="Gene3D" id="2.60.120.380">
    <property type="match status" value="1"/>
</dbReference>
<dbReference type="GO" id="GO:0009044">
    <property type="term" value="F:xylan 1,4-beta-xylosidase activity"/>
    <property type="evidence" value="ECO:0007669"/>
    <property type="project" value="InterPro"/>
</dbReference>
<accession>A0AAW8NE95</accession>
<dbReference type="InterPro" id="IPR017853">
    <property type="entry name" value="GH"/>
</dbReference>
<evidence type="ECO:0000256" key="3">
    <source>
        <dbReference type="ARBA" id="ARBA00022801"/>
    </source>
</evidence>
<feature type="compositionally biased region" description="Low complexity" evidence="4">
    <location>
        <begin position="1"/>
        <end position="28"/>
    </location>
</feature>
<dbReference type="RefSeq" id="WP_310114326.1">
    <property type="nucleotide sequence ID" value="NZ_JAVDTN010000020.1"/>
</dbReference>
<dbReference type="GO" id="GO:0031222">
    <property type="term" value="P:arabinan catabolic process"/>
    <property type="evidence" value="ECO:0007669"/>
    <property type="project" value="TreeGrafter"/>
</dbReference>
<dbReference type="InterPro" id="IPR036881">
    <property type="entry name" value="Glyco_hydro_3_C_sf"/>
</dbReference>
<dbReference type="AlphaFoldDB" id="A0AAW8NE95"/>
<dbReference type="Gene3D" id="2.60.40.10">
    <property type="entry name" value="Immunoglobulins"/>
    <property type="match status" value="1"/>
</dbReference>
<evidence type="ECO:0000313" key="6">
    <source>
        <dbReference type="EMBL" id="MDR7165907.1"/>
    </source>
</evidence>
<dbReference type="Pfam" id="PF01915">
    <property type="entry name" value="Glyco_hydro_3_C"/>
    <property type="match status" value="1"/>
</dbReference>
<feature type="domain" description="Fibronectin type III-like" evidence="5">
    <location>
        <begin position="759"/>
        <end position="829"/>
    </location>
</feature>
<dbReference type="Pfam" id="PF14310">
    <property type="entry name" value="Fn3-like"/>
    <property type="match status" value="1"/>
</dbReference>
<dbReference type="SUPFAM" id="SSF50405">
    <property type="entry name" value="Actin-crosslinking proteins"/>
    <property type="match status" value="1"/>
</dbReference>
<comment type="caution">
    <text evidence="6">The sequence shown here is derived from an EMBL/GenBank/DDBJ whole genome shotgun (WGS) entry which is preliminary data.</text>
</comment>
<dbReference type="PRINTS" id="PR00133">
    <property type="entry name" value="GLHYDRLASE3"/>
</dbReference>
<protein>
    <submittedName>
        <fullName evidence="6">Beta-glucosidase</fullName>
        <ecNumber evidence="6">3.2.1.21</ecNumber>
    </submittedName>
</protein>
<dbReference type="SUPFAM" id="SSF51445">
    <property type="entry name" value="(Trans)glycosidases"/>
    <property type="match status" value="1"/>
</dbReference>
<sequence length="977" mass="102894">MRLETATFAAPTADAAGDDASGGNSTAGPDGHAARLAHQILRSLSLEQKVAMLHQHAPAVPELGLAPFHTGAEAAHGVAWLGPATVFPQPVGMAATWDADLIERLGEATGRELRGKKAEDPSVGLNAWAPVVNPLRHPLWGRNEESFSEDPHLTAELAGAYCRGLKGRDPRTWLTVPTLKHFLGYNNELDRNVTSSTLSPRVLHEYELPAYRSPIEDGVAGAVMLSYNLVNGRPAHVSDLVQSELRQWRNGESVTIVTDAGAPGSLFRAEKYFDDGPAAYAAALHAGVDSFTDDGDNPAPSLAYLNEALEKGLISESDVDRAVLRLLLLRARTGEFTPDSDPYASIGADAIGAAAHVLLAREAAAKSVVVLRNTPGTDPASGAGLLPLGSEPGTLAVIGTLGSRVLSDWYSGTLQDEVSIADGLARRYGGSTGAGVVAEEGADVVALRSVRTGGYLGGAGTAVLTAQAAAPGEAERFVVKDWGKGELTLRSELTGKFVTDTGDGYLRATADRVGGWVVQETFLLDRASDGTAALQHVGTGKWLRIEAGTASAALVPDAGTADRFVLRTLKSGHEAARQAAANAGTAVVVVGNDPHLGGRETLDRTTLDLPLADQELVRVVREANPRTVLVVVSSYPYALGALADTPAIVWTSHGGQELGNGVADVLGGDTEPSGRLPQTWFRRDADLADILDYDIITSHSTYLYSRAEPLYALGHGLTYGEVHYESVAQRELPGEGPQGADQVELVVELRNAGARPAWELVQVYASAPDHRFDFPRRLLVGHQRVKVPAGGTATARIRVPLERLATYSVVDERMLVEPGTYQFLVGASAEDLPLAVPFSVAGSAGSGRQAGRWFRAENFDSCHHLALVAETPLAGTADATRPGWALYRDWSAAPADGGHEVLLDLVSGGPAGPAGLVRIQVPGPADTWNTAGSARVAAGFSGELVIQLRPGTTFRERGGAFRLVLEGAVKVTRVQLA</sequence>
<dbReference type="PANTHER" id="PTHR42721">
    <property type="entry name" value="SUGAR HYDROLASE-RELATED"/>
    <property type="match status" value="1"/>
</dbReference>
<evidence type="ECO:0000256" key="1">
    <source>
        <dbReference type="ARBA" id="ARBA00005336"/>
    </source>
</evidence>
<dbReference type="GO" id="GO:0008422">
    <property type="term" value="F:beta-glucosidase activity"/>
    <property type="evidence" value="ECO:0007669"/>
    <property type="project" value="UniProtKB-EC"/>
</dbReference>
<evidence type="ECO:0000313" key="7">
    <source>
        <dbReference type="Proteomes" id="UP001262032"/>
    </source>
</evidence>
<dbReference type="InterPro" id="IPR036962">
    <property type="entry name" value="Glyco_hydro_3_N_sf"/>
</dbReference>
<dbReference type="Proteomes" id="UP001262032">
    <property type="component" value="Unassembled WGS sequence"/>
</dbReference>
<dbReference type="SMART" id="SM01217">
    <property type="entry name" value="Fn3_like"/>
    <property type="match status" value="1"/>
</dbReference>
<proteinExistence type="inferred from homology"/>